<organism evidence="6 7">
    <name type="scientific">Bittarella massiliensis</name>
    <name type="common">ex Durand et al. 2017</name>
    <dbReference type="NCBI Taxonomy" id="1720313"/>
    <lineage>
        <taxon>Bacteria</taxon>
        <taxon>Bacillati</taxon>
        <taxon>Bacillota</taxon>
        <taxon>Clostridia</taxon>
        <taxon>Eubacteriales</taxon>
        <taxon>Oscillospiraceae</taxon>
        <taxon>Bittarella (ex Durand et al. 2017)</taxon>
    </lineage>
</organism>
<sequence length="373" mass="40214">MATGIDIMREELALTPEVIRKGVTDFEAAIREKAHLLPESGIKKIYAVGCGDSLFAAQAARYTFLDLTGVDCVACEALEFCRYEADYLPEGSLVLVISYSGTVARTVESALIAKKRGAAVIAVTGNPDSPLARAAEGALCYQVVSLGYAPGTISFTAALLMLQLCALQIGLRTGHLGEEDAQRERAWLLRAADTVEEALAENEQGVREICAGCADAEQFTVLGAGPNQSMAHFGAAKLVEGKRIDGIPQDLEEWAHLKFFVSGPDTSILICAPQGGGYSRAVELIREMNFIGANSILFTERGLDRAEASHRITYAPGLPERYTPLVISALLGLFGYHICKVSGVESCDFASDEAKEEHYNTLHNSAYREDLQK</sequence>
<dbReference type="GO" id="GO:0006002">
    <property type="term" value="P:fructose 6-phosphate metabolic process"/>
    <property type="evidence" value="ECO:0007669"/>
    <property type="project" value="TreeGrafter"/>
</dbReference>
<dbReference type="PANTHER" id="PTHR10937">
    <property type="entry name" value="GLUCOSAMINE--FRUCTOSE-6-PHOSPHATE AMINOTRANSFERASE, ISOMERIZING"/>
    <property type="match status" value="1"/>
</dbReference>
<evidence type="ECO:0000256" key="1">
    <source>
        <dbReference type="ARBA" id="ARBA00001031"/>
    </source>
</evidence>
<dbReference type="RefSeq" id="WP_256136665.1">
    <property type="nucleotide sequence ID" value="NZ_JANGAB010000009.1"/>
</dbReference>
<evidence type="ECO:0000256" key="3">
    <source>
        <dbReference type="ARBA" id="ARBA00016090"/>
    </source>
</evidence>
<evidence type="ECO:0000259" key="5">
    <source>
        <dbReference type="PROSITE" id="PS51464"/>
    </source>
</evidence>
<keyword evidence="4" id="KW-0677">Repeat</keyword>
<dbReference type="CDD" id="cd05008">
    <property type="entry name" value="SIS_GlmS_GlmD_1"/>
    <property type="match status" value="1"/>
</dbReference>
<dbReference type="InterPro" id="IPR035466">
    <property type="entry name" value="GlmS/AgaS_SIS"/>
</dbReference>
<protein>
    <recommendedName>
        <fullName evidence="3">Glutamine--fructose-6-phosphate aminotransferase [isomerizing]</fullName>
        <ecNumber evidence="2">2.6.1.16</ecNumber>
    </recommendedName>
</protein>
<evidence type="ECO:0000313" key="6">
    <source>
        <dbReference type="EMBL" id="MCQ4950423.1"/>
    </source>
</evidence>
<feature type="domain" description="SIS" evidence="5">
    <location>
        <begin position="34"/>
        <end position="175"/>
    </location>
</feature>
<dbReference type="PANTHER" id="PTHR10937:SF0">
    <property type="entry name" value="GLUTAMINE--FRUCTOSE-6-PHOSPHATE TRANSAMINASE (ISOMERIZING)"/>
    <property type="match status" value="1"/>
</dbReference>
<evidence type="ECO:0000256" key="2">
    <source>
        <dbReference type="ARBA" id="ARBA00012916"/>
    </source>
</evidence>
<dbReference type="Pfam" id="PF01380">
    <property type="entry name" value="SIS"/>
    <property type="match status" value="1"/>
</dbReference>
<gene>
    <name evidence="6" type="ORF">NE646_12235</name>
</gene>
<dbReference type="EMBL" id="JANGAB010000009">
    <property type="protein sequence ID" value="MCQ4950423.1"/>
    <property type="molecule type" value="Genomic_DNA"/>
</dbReference>
<dbReference type="GO" id="GO:0006487">
    <property type="term" value="P:protein N-linked glycosylation"/>
    <property type="evidence" value="ECO:0007669"/>
    <property type="project" value="TreeGrafter"/>
</dbReference>
<dbReference type="GO" id="GO:0097367">
    <property type="term" value="F:carbohydrate derivative binding"/>
    <property type="evidence" value="ECO:0007669"/>
    <property type="project" value="InterPro"/>
</dbReference>
<reference evidence="6" key="1">
    <citation type="submission" date="2022-06" db="EMBL/GenBank/DDBJ databases">
        <title>Isolation of gut microbiota from human fecal samples.</title>
        <authorList>
            <person name="Pamer E.G."/>
            <person name="Barat B."/>
            <person name="Waligurski E."/>
            <person name="Medina S."/>
            <person name="Paddock L."/>
            <person name="Mostad J."/>
        </authorList>
    </citation>
    <scope>NUCLEOTIDE SEQUENCE</scope>
    <source>
        <strain evidence="6">DFI.7.96</strain>
    </source>
</reference>
<dbReference type="PROSITE" id="PS51464">
    <property type="entry name" value="SIS"/>
    <property type="match status" value="1"/>
</dbReference>
<dbReference type="SUPFAM" id="SSF53697">
    <property type="entry name" value="SIS domain"/>
    <property type="match status" value="1"/>
</dbReference>
<dbReference type="Proteomes" id="UP001205063">
    <property type="component" value="Unassembled WGS sequence"/>
</dbReference>
<dbReference type="InterPro" id="IPR001347">
    <property type="entry name" value="SIS_dom"/>
</dbReference>
<proteinExistence type="predicted"/>
<comment type="caution">
    <text evidence="6">The sequence shown here is derived from an EMBL/GenBank/DDBJ whole genome shotgun (WGS) entry which is preliminary data.</text>
</comment>
<dbReference type="GO" id="GO:0004360">
    <property type="term" value="F:glutamine-fructose-6-phosphate transaminase (isomerizing) activity"/>
    <property type="evidence" value="ECO:0007669"/>
    <property type="project" value="UniProtKB-EC"/>
</dbReference>
<evidence type="ECO:0000313" key="7">
    <source>
        <dbReference type="Proteomes" id="UP001205063"/>
    </source>
</evidence>
<dbReference type="GO" id="GO:0006047">
    <property type="term" value="P:UDP-N-acetylglucosamine metabolic process"/>
    <property type="evidence" value="ECO:0007669"/>
    <property type="project" value="TreeGrafter"/>
</dbReference>
<dbReference type="Gene3D" id="3.40.50.10490">
    <property type="entry name" value="Glucose-6-phosphate isomerase like protein, domain 1"/>
    <property type="match status" value="2"/>
</dbReference>
<comment type="catalytic activity">
    <reaction evidence="1">
        <text>D-fructose 6-phosphate + L-glutamine = D-glucosamine 6-phosphate + L-glutamate</text>
        <dbReference type="Rhea" id="RHEA:13237"/>
        <dbReference type="ChEBI" id="CHEBI:29985"/>
        <dbReference type="ChEBI" id="CHEBI:58359"/>
        <dbReference type="ChEBI" id="CHEBI:58725"/>
        <dbReference type="ChEBI" id="CHEBI:61527"/>
        <dbReference type="EC" id="2.6.1.16"/>
    </reaction>
</comment>
<dbReference type="EC" id="2.6.1.16" evidence="2"/>
<evidence type="ECO:0000256" key="4">
    <source>
        <dbReference type="ARBA" id="ARBA00022737"/>
    </source>
</evidence>
<dbReference type="InterPro" id="IPR046348">
    <property type="entry name" value="SIS_dom_sf"/>
</dbReference>
<name>A0AAW5KDN7_9FIRM</name>
<dbReference type="AlphaFoldDB" id="A0AAW5KDN7"/>
<accession>A0AAW5KDN7</accession>